<keyword evidence="11" id="KW-1185">Reference proteome</keyword>
<evidence type="ECO:0000256" key="8">
    <source>
        <dbReference type="SAM" id="Phobius"/>
    </source>
</evidence>
<evidence type="ECO:0000256" key="7">
    <source>
        <dbReference type="ARBA" id="ARBA00023136"/>
    </source>
</evidence>
<evidence type="ECO:0000313" key="11">
    <source>
        <dbReference type="Proteomes" id="UP000029413"/>
    </source>
</evidence>
<dbReference type="GO" id="GO:0000166">
    <property type="term" value="F:nucleotide binding"/>
    <property type="evidence" value="ECO:0007669"/>
    <property type="project" value="UniProtKB-KW"/>
</dbReference>
<evidence type="ECO:0000256" key="1">
    <source>
        <dbReference type="ARBA" id="ARBA00004236"/>
    </source>
</evidence>
<name>A0AAN0RVH2_9BURK</name>
<keyword evidence="7 8" id="KW-0472">Membrane</keyword>
<feature type="transmembrane region" description="Helical" evidence="8">
    <location>
        <begin position="63"/>
        <end position="85"/>
    </location>
</feature>
<evidence type="ECO:0000256" key="4">
    <source>
        <dbReference type="ARBA" id="ARBA00022741"/>
    </source>
</evidence>
<reference evidence="10 11" key="1">
    <citation type="submission" date="2014-05" db="EMBL/GenBank/DDBJ databases">
        <authorList>
            <person name="Bishop-Lilly K.A."/>
            <person name="Broomall S.M."/>
            <person name="Chain P.S."/>
            <person name="Chertkov O."/>
            <person name="Coyne S.R."/>
            <person name="Daligault H.E."/>
            <person name="Davenport K.W."/>
            <person name="Erkkila T."/>
            <person name="Frey K.G."/>
            <person name="Gibbons H.S."/>
            <person name="Gu W."/>
            <person name="Jaissle J."/>
            <person name="Johnson S.L."/>
            <person name="Koroleva G.I."/>
            <person name="Ladner J.T."/>
            <person name="Lo C.-C."/>
            <person name="Minogue T.D."/>
            <person name="Munk C."/>
            <person name="Palacios G.F."/>
            <person name="Redden C.L."/>
            <person name="Rosenzweig C.N."/>
            <person name="Scholz M.B."/>
            <person name="Teshima H."/>
            <person name="Xu Y."/>
        </authorList>
    </citation>
    <scope>NUCLEOTIDE SEQUENCE [LARGE SCALE GENOMIC DNA]</scope>
    <source>
        <strain evidence="10 11">DDS 22E-1</strain>
    </source>
</reference>
<dbReference type="AlphaFoldDB" id="A0AAN0RVH2"/>
<feature type="domain" description="Pycsar effector protein" evidence="9">
    <location>
        <begin position="14"/>
        <end position="176"/>
    </location>
</feature>
<feature type="transmembrane region" description="Helical" evidence="8">
    <location>
        <begin position="32"/>
        <end position="51"/>
    </location>
</feature>
<keyword evidence="4" id="KW-0547">Nucleotide-binding</keyword>
<dbReference type="InterPro" id="IPR043760">
    <property type="entry name" value="PycTM_dom"/>
</dbReference>
<keyword evidence="3 8" id="KW-0812">Transmembrane</keyword>
<proteinExistence type="predicted"/>
<accession>A0AAN0RVH2</accession>
<feature type="transmembrane region" description="Helical" evidence="8">
    <location>
        <begin position="160"/>
        <end position="180"/>
    </location>
</feature>
<organism evidence="10 11">
    <name type="scientific">Burkholderia cenocepacia</name>
    <dbReference type="NCBI Taxonomy" id="95486"/>
    <lineage>
        <taxon>Bacteria</taxon>
        <taxon>Pseudomonadati</taxon>
        <taxon>Pseudomonadota</taxon>
        <taxon>Betaproteobacteria</taxon>
        <taxon>Burkholderiales</taxon>
        <taxon>Burkholderiaceae</taxon>
        <taxon>Burkholderia</taxon>
        <taxon>Burkholderia cepacia complex</taxon>
    </lineage>
</organism>
<keyword evidence="5 8" id="KW-1133">Transmembrane helix</keyword>
<dbReference type="EMBL" id="CP007784">
    <property type="protein sequence ID" value="AIO34466.1"/>
    <property type="molecule type" value="Genomic_DNA"/>
</dbReference>
<evidence type="ECO:0000259" key="9">
    <source>
        <dbReference type="Pfam" id="PF18967"/>
    </source>
</evidence>
<evidence type="ECO:0000256" key="5">
    <source>
        <dbReference type="ARBA" id="ARBA00022989"/>
    </source>
</evidence>
<dbReference type="Pfam" id="PF18967">
    <property type="entry name" value="PycTM"/>
    <property type="match status" value="1"/>
</dbReference>
<protein>
    <recommendedName>
        <fullName evidence="9">Pycsar effector protein domain-containing protein</fullName>
    </recommendedName>
</protein>
<sequence length="184" mass="19996">MADRRSADEQQKLLLEIIKRFDGYINATNSKIAVVLSYCMAYIGGLGFKLVDLSDKREHDCAWWLLLFVSLLSVLATLVAAHFAYRALKPQTPPGRALHENPSVVFFGDVASHAGGRDGYGAYVASLTAEEVVADLSSQAHVLATIAALKFRFVNSGITWLVRVQLPSFGIVLAILITALSKSS</sequence>
<evidence type="ECO:0000256" key="2">
    <source>
        <dbReference type="ARBA" id="ARBA00022475"/>
    </source>
</evidence>
<comment type="subcellular location">
    <subcellularLocation>
        <location evidence="1">Cell membrane</location>
    </subcellularLocation>
</comment>
<dbReference type="Proteomes" id="UP000029413">
    <property type="component" value="Chromosome 2"/>
</dbReference>
<keyword evidence="2" id="KW-1003">Cell membrane</keyword>
<evidence type="ECO:0000256" key="3">
    <source>
        <dbReference type="ARBA" id="ARBA00022692"/>
    </source>
</evidence>
<dbReference type="GO" id="GO:0051607">
    <property type="term" value="P:defense response to virus"/>
    <property type="evidence" value="ECO:0007669"/>
    <property type="project" value="UniProtKB-KW"/>
</dbReference>
<gene>
    <name evidence="10" type="ORF">DM39_6011</name>
</gene>
<evidence type="ECO:0000313" key="10">
    <source>
        <dbReference type="EMBL" id="AIO34466.1"/>
    </source>
</evidence>
<dbReference type="KEGG" id="bcen:DM39_6011"/>
<dbReference type="GO" id="GO:0005886">
    <property type="term" value="C:plasma membrane"/>
    <property type="evidence" value="ECO:0007669"/>
    <property type="project" value="UniProtKB-SubCell"/>
</dbReference>
<evidence type="ECO:0000256" key="6">
    <source>
        <dbReference type="ARBA" id="ARBA00023118"/>
    </source>
</evidence>
<keyword evidence="6" id="KW-0051">Antiviral defense</keyword>